<keyword evidence="1" id="KW-0812">Transmembrane</keyword>
<name>A0A1F4XL16_9BACT</name>
<organism evidence="2 3">
    <name type="scientific">Candidatus Abawacabacteria bacterium RBG_16_42_10</name>
    <dbReference type="NCBI Taxonomy" id="1817814"/>
    <lineage>
        <taxon>Bacteria</taxon>
        <taxon>Candidatus Abawacaibacteriota</taxon>
    </lineage>
</organism>
<dbReference type="AlphaFoldDB" id="A0A1F4XL16"/>
<gene>
    <name evidence="2" type="ORF">A2V81_02180</name>
</gene>
<keyword evidence="1" id="KW-0472">Membrane</keyword>
<comment type="caution">
    <text evidence="2">The sequence shown here is derived from an EMBL/GenBank/DDBJ whole genome shotgun (WGS) entry which is preliminary data.</text>
</comment>
<evidence type="ECO:0000256" key="1">
    <source>
        <dbReference type="SAM" id="Phobius"/>
    </source>
</evidence>
<proteinExistence type="predicted"/>
<reference evidence="2 3" key="1">
    <citation type="journal article" date="2016" name="Nat. Commun.">
        <title>Thousands of microbial genomes shed light on interconnected biogeochemical processes in an aquifer system.</title>
        <authorList>
            <person name="Anantharaman K."/>
            <person name="Brown C.T."/>
            <person name="Hug L.A."/>
            <person name="Sharon I."/>
            <person name="Castelle C.J."/>
            <person name="Probst A.J."/>
            <person name="Thomas B.C."/>
            <person name="Singh A."/>
            <person name="Wilkins M.J."/>
            <person name="Karaoz U."/>
            <person name="Brodie E.L."/>
            <person name="Williams K.H."/>
            <person name="Hubbard S.S."/>
            <person name="Banfield J.F."/>
        </authorList>
    </citation>
    <scope>NUCLEOTIDE SEQUENCE [LARGE SCALE GENOMIC DNA]</scope>
</reference>
<dbReference type="EMBL" id="MEWR01000008">
    <property type="protein sequence ID" value="OGC82320.1"/>
    <property type="molecule type" value="Genomic_DNA"/>
</dbReference>
<dbReference type="Proteomes" id="UP000177614">
    <property type="component" value="Unassembled WGS sequence"/>
</dbReference>
<keyword evidence="1" id="KW-1133">Transmembrane helix</keyword>
<protein>
    <submittedName>
        <fullName evidence="2">Uncharacterized protein</fullName>
    </submittedName>
</protein>
<evidence type="ECO:0000313" key="2">
    <source>
        <dbReference type="EMBL" id="OGC82320.1"/>
    </source>
</evidence>
<accession>A0A1F4XL16</accession>
<feature type="transmembrane region" description="Helical" evidence="1">
    <location>
        <begin position="6"/>
        <end position="30"/>
    </location>
</feature>
<dbReference type="STRING" id="1817814.A2V81_02180"/>
<feature type="transmembrane region" description="Helical" evidence="1">
    <location>
        <begin position="42"/>
        <end position="60"/>
    </location>
</feature>
<evidence type="ECO:0000313" key="3">
    <source>
        <dbReference type="Proteomes" id="UP000177614"/>
    </source>
</evidence>
<sequence>MLTLILIYSGIVLIWAILSVIAIQQVYTYAYKTDTLSRSLTYIYIVVGILLVINGFRMLLGLNIDQLMQ</sequence>